<evidence type="ECO:0000256" key="6">
    <source>
        <dbReference type="ARBA" id="ARBA00023136"/>
    </source>
</evidence>
<keyword evidence="3 7" id="KW-0812">Transmembrane</keyword>
<feature type="transmembrane region" description="Helical" evidence="7">
    <location>
        <begin position="331"/>
        <end position="355"/>
    </location>
</feature>
<comment type="caution">
    <text evidence="10">The sequence shown here is derived from an EMBL/GenBank/DDBJ whole genome shotgun (WGS) entry which is preliminary data.</text>
</comment>
<keyword evidence="11" id="KW-1185">Reference proteome</keyword>
<evidence type="ECO:0000256" key="2">
    <source>
        <dbReference type="ARBA" id="ARBA00022475"/>
    </source>
</evidence>
<name>A0ABQ3H1D6_9NEIS</name>
<dbReference type="InterPro" id="IPR028250">
    <property type="entry name" value="DsbDN"/>
</dbReference>
<sequence length="513" mass="54100">MVRLLFGLLLAMLTSLSHADPASLLPPEKAFQARLVMNEDGGYAVHFNVAPGYYLYRDRMSLTPEPVSALKATLPKGEMKDDPSFGRVEVFKHDVVVPLQGIPPAGTAIRARFQGCADAGVCYPPQTVLLHPGDERESGVAALFGTTGAAGGNVPGPDDEGYFSGSKAATIALFFVAGIGLALTACMYPLLPIISGIVLGPGRTGRGKALWLSAVYVQGLALTYMLVGVAAALTGTLLTVWLQQPVVIGAFALFFVAMAVSMFGGYQLQLPGSWQSRLNDVANRLPGGHAGPVFLMGALSALIVGPCVAPPLAAALAYLGQQGDVALGGGALYALALGIGTPLLVIGAAGSAVLPRLTGKTMSRMKMLFGVVLLGMAVWIARPLWQGWLPGEHAVSFEPVRTVAELQDKVASARGKPVIVDFYADWCVSCIEFERETLPDPRIKAKLDGFVRLRADVTGNTADDAALLKHFGLYGPPALLFYGTDGQLVRERVIGFQNADAFLATLNRIEGRP</sequence>
<dbReference type="RefSeq" id="WP_189461350.1">
    <property type="nucleotide sequence ID" value="NZ_BMYO01000007.1"/>
</dbReference>
<dbReference type="InterPro" id="IPR036929">
    <property type="entry name" value="DsbDN_sf"/>
</dbReference>
<dbReference type="Proteomes" id="UP000604737">
    <property type="component" value="Unassembled WGS sequence"/>
</dbReference>
<dbReference type="Gene3D" id="2.60.40.1250">
    <property type="entry name" value="Thiol:disulfide interchange protein DsbD, N-terminal domain"/>
    <property type="match status" value="1"/>
</dbReference>
<dbReference type="EMBL" id="BMYO01000007">
    <property type="protein sequence ID" value="GHD65556.1"/>
    <property type="molecule type" value="Genomic_DNA"/>
</dbReference>
<evidence type="ECO:0000256" key="7">
    <source>
        <dbReference type="SAM" id="Phobius"/>
    </source>
</evidence>
<proteinExistence type="predicted"/>
<comment type="subcellular location">
    <subcellularLocation>
        <location evidence="1">Cell membrane</location>
        <topology evidence="1">Multi-pass membrane protein</topology>
    </subcellularLocation>
</comment>
<keyword evidence="2" id="KW-1003">Cell membrane</keyword>
<dbReference type="CDD" id="cd02953">
    <property type="entry name" value="DsbDgamma"/>
    <property type="match status" value="1"/>
</dbReference>
<evidence type="ECO:0000256" key="5">
    <source>
        <dbReference type="ARBA" id="ARBA00022989"/>
    </source>
</evidence>
<feature type="signal peptide" evidence="8">
    <location>
        <begin position="1"/>
        <end position="19"/>
    </location>
</feature>
<dbReference type="InterPro" id="IPR013766">
    <property type="entry name" value="Thioredoxin_domain"/>
</dbReference>
<dbReference type="Pfam" id="PF02683">
    <property type="entry name" value="DsbD_TM"/>
    <property type="match status" value="1"/>
</dbReference>
<feature type="chain" id="PRO_5046258810" description="Thioredoxin domain-containing protein" evidence="8">
    <location>
        <begin position="20"/>
        <end position="513"/>
    </location>
</feature>
<dbReference type="Pfam" id="PF13899">
    <property type="entry name" value="Thioredoxin_7"/>
    <property type="match status" value="1"/>
</dbReference>
<feature type="transmembrane region" description="Helical" evidence="7">
    <location>
        <begin position="171"/>
        <end position="198"/>
    </location>
</feature>
<keyword evidence="5 7" id="KW-1133">Transmembrane helix</keyword>
<dbReference type="SUPFAM" id="SSF74863">
    <property type="entry name" value="Thiol:disulfide interchange protein DsbD, N-terminal domain (DsbD-alpha)"/>
    <property type="match status" value="1"/>
</dbReference>
<feature type="transmembrane region" description="Helical" evidence="7">
    <location>
        <begin position="293"/>
        <end position="319"/>
    </location>
</feature>
<evidence type="ECO:0000259" key="9">
    <source>
        <dbReference type="PROSITE" id="PS51352"/>
    </source>
</evidence>
<protein>
    <recommendedName>
        <fullName evidence="9">Thioredoxin domain-containing protein</fullName>
    </recommendedName>
</protein>
<feature type="transmembrane region" description="Helical" evidence="7">
    <location>
        <begin position="246"/>
        <end position="268"/>
    </location>
</feature>
<keyword evidence="6 7" id="KW-0472">Membrane</keyword>
<evidence type="ECO:0000256" key="1">
    <source>
        <dbReference type="ARBA" id="ARBA00004651"/>
    </source>
</evidence>
<evidence type="ECO:0000256" key="4">
    <source>
        <dbReference type="ARBA" id="ARBA00022748"/>
    </source>
</evidence>
<evidence type="ECO:0000313" key="10">
    <source>
        <dbReference type="EMBL" id="GHD65556.1"/>
    </source>
</evidence>
<organism evidence="10 11">
    <name type="scientific">Jeongeupia chitinilytica</name>
    <dbReference type="NCBI Taxonomy" id="1041641"/>
    <lineage>
        <taxon>Bacteria</taxon>
        <taxon>Pseudomonadati</taxon>
        <taxon>Pseudomonadota</taxon>
        <taxon>Betaproteobacteria</taxon>
        <taxon>Neisseriales</taxon>
        <taxon>Chitinibacteraceae</taxon>
        <taxon>Jeongeupia</taxon>
    </lineage>
</organism>
<feature type="transmembrane region" description="Helical" evidence="7">
    <location>
        <begin position="210"/>
        <end position="234"/>
    </location>
</feature>
<dbReference type="PANTHER" id="PTHR32234">
    <property type="entry name" value="THIOL:DISULFIDE INTERCHANGE PROTEIN DSBD"/>
    <property type="match status" value="1"/>
</dbReference>
<dbReference type="NCBIfam" id="NF001419">
    <property type="entry name" value="PRK00293.1"/>
    <property type="match status" value="1"/>
</dbReference>
<dbReference type="Pfam" id="PF11412">
    <property type="entry name" value="DsbD_N"/>
    <property type="match status" value="1"/>
</dbReference>
<keyword evidence="8" id="KW-0732">Signal</keyword>
<feature type="transmembrane region" description="Helical" evidence="7">
    <location>
        <begin position="367"/>
        <end position="385"/>
    </location>
</feature>
<keyword evidence="4" id="KW-0201">Cytochrome c-type biogenesis</keyword>
<dbReference type="InterPro" id="IPR036249">
    <property type="entry name" value="Thioredoxin-like_sf"/>
</dbReference>
<evidence type="ECO:0000256" key="8">
    <source>
        <dbReference type="SAM" id="SignalP"/>
    </source>
</evidence>
<dbReference type="Gene3D" id="3.40.30.10">
    <property type="entry name" value="Glutaredoxin"/>
    <property type="match status" value="1"/>
</dbReference>
<evidence type="ECO:0000256" key="3">
    <source>
        <dbReference type="ARBA" id="ARBA00022692"/>
    </source>
</evidence>
<evidence type="ECO:0000313" key="11">
    <source>
        <dbReference type="Proteomes" id="UP000604737"/>
    </source>
</evidence>
<dbReference type="InterPro" id="IPR003834">
    <property type="entry name" value="Cyt_c_assmbl_TM_dom"/>
</dbReference>
<accession>A0ABQ3H1D6</accession>
<feature type="domain" description="Thioredoxin" evidence="9">
    <location>
        <begin position="343"/>
        <end position="511"/>
    </location>
</feature>
<dbReference type="PANTHER" id="PTHR32234:SF0">
    <property type="entry name" value="THIOL:DISULFIDE INTERCHANGE PROTEIN DSBD"/>
    <property type="match status" value="1"/>
</dbReference>
<gene>
    <name evidence="10" type="ORF">GCM10007350_26200</name>
</gene>
<dbReference type="InterPro" id="IPR035671">
    <property type="entry name" value="DsbD_gamma"/>
</dbReference>
<dbReference type="PROSITE" id="PS51352">
    <property type="entry name" value="THIOREDOXIN_2"/>
    <property type="match status" value="1"/>
</dbReference>
<reference evidence="11" key="1">
    <citation type="journal article" date="2019" name="Int. J. Syst. Evol. Microbiol.">
        <title>The Global Catalogue of Microorganisms (GCM) 10K type strain sequencing project: providing services to taxonomists for standard genome sequencing and annotation.</title>
        <authorList>
            <consortium name="The Broad Institute Genomics Platform"/>
            <consortium name="The Broad Institute Genome Sequencing Center for Infectious Disease"/>
            <person name="Wu L."/>
            <person name="Ma J."/>
        </authorList>
    </citation>
    <scope>NUCLEOTIDE SEQUENCE [LARGE SCALE GENOMIC DNA]</scope>
    <source>
        <strain evidence="11">KCTC 23701</strain>
    </source>
</reference>
<dbReference type="SUPFAM" id="SSF52833">
    <property type="entry name" value="Thioredoxin-like"/>
    <property type="match status" value="1"/>
</dbReference>